<gene>
    <name evidence="1" type="ORF">ECRASSUSDP1_LOCUS9413</name>
</gene>
<comment type="caution">
    <text evidence="1">The sequence shown here is derived from an EMBL/GenBank/DDBJ whole genome shotgun (WGS) entry which is preliminary data.</text>
</comment>
<dbReference type="EMBL" id="CAMPGE010009250">
    <property type="protein sequence ID" value="CAI2368124.1"/>
    <property type="molecule type" value="Genomic_DNA"/>
</dbReference>
<proteinExistence type="predicted"/>
<dbReference type="Proteomes" id="UP001295684">
    <property type="component" value="Unassembled WGS sequence"/>
</dbReference>
<reference evidence="1" key="1">
    <citation type="submission" date="2023-07" db="EMBL/GenBank/DDBJ databases">
        <authorList>
            <consortium name="AG Swart"/>
            <person name="Singh M."/>
            <person name="Singh A."/>
            <person name="Seah K."/>
            <person name="Emmerich C."/>
        </authorList>
    </citation>
    <scope>NUCLEOTIDE SEQUENCE</scope>
    <source>
        <strain evidence="1">DP1</strain>
    </source>
</reference>
<evidence type="ECO:0000313" key="1">
    <source>
        <dbReference type="EMBL" id="CAI2368124.1"/>
    </source>
</evidence>
<sequence length="145" mass="16511">MESILKRPNYKIKSLYEDDLPQLDHQGNKSSKLAAFKARFKSENLKPKQKYCETMNQGRKFMSTKINLTVDTTAKSYGSIDSFSMCSNILSSKRCFKENAVMNFLDKQHIYQVSVKELLHLTQKTTSKIGAKKFCLASLPSINGD</sequence>
<protein>
    <submittedName>
        <fullName evidence="1">Uncharacterized protein</fullName>
    </submittedName>
</protein>
<evidence type="ECO:0000313" key="2">
    <source>
        <dbReference type="Proteomes" id="UP001295684"/>
    </source>
</evidence>
<dbReference type="AlphaFoldDB" id="A0AAD1X9H5"/>
<name>A0AAD1X9H5_EUPCR</name>
<organism evidence="1 2">
    <name type="scientific">Euplotes crassus</name>
    <dbReference type="NCBI Taxonomy" id="5936"/>
    <lineage>
        <taxon>Eukaryota</taxon>
        <taxon>Sar</taxon>
        <taxon>Alveolata</taxon>
        <taxon>Ciliophora</taxon>
        <taxon>Intramacronucleata</taxon>
        <taxon>Spirotrichea</taxon>
        <taxon>Hypotrichia</taxon>
        <taxon>Euplotida</taxon>
        <taxon>Euplotidae</taxon>
        <taxon>Moneuplotes</taxon>
    </lineage>
</organism>
<keyword evidence="2" id="KW-1185">Reference proteome</keyword>
<accession>A0AAD1X9H5</accession>